<evidence type="ECO:0000313" key="13">
    <source>
        <dbReference type="Proteomes" id="UP000249264"/>
    </source>
</evidence>
<dbReference type="EC" id="7.6.2.9" evidence="9"/>
<evidence type="ECO:0000313" key="11">
    <source>
        <dbReference type="EMBL" id="QPS59082.1"/>
    </source>
</evidence>
<dbReference type="Gene3D" id="3.40.50.300">
    <property type="entry name" value="P-loop containing nucleotide triphosphate hydrolases"/>
    <property type="match status" value="1"/>
</dbReference>
<dbReference type="CDD" id="cd03259">
    <property type="entry name" value="ABC_Carb_Solutes_like"/>
    <property type="match status" value="1"/>
</dbReference>
<dbReference type="EMBL" id="LS483460">
    <property type="protein sequence ID" value="SQH99749.1"/>
    <property type="molecule type" value="Genomic_DNA"/>
</dbReference>
<evidence type="ECO:0000256" key="7">
    <source>
        <dbReference type="ARBA" id="ARBA00023065"/>
    </source>
</evidence>
<dbReference type="GeneID" id="70782954"/>
<keyword evidence="8" id="KW-0472">Membrane</keyword>
<keyword evidence="4" id="KW-0547">Nucleotide-binding</keyword>
<dbReference type="GO" id="GO:0005524">
    <property type="term" value="F:ATP binding"/>
    <property type="evidence" value="ECO:0007669"/>
    <property type="project" value="UniProtKB-KW"/>
</dbReference>
<evidence type="ECO:0000256" key="8">
    <source>
        <dbReference type="ARBA" id="ARBA00023136"/>
    </source>
</evidence>
<keyword evidence="7" id="KW-0406">Ion transport</keyword>
<dbReference type="FunFam" id="3.40.50.300:FF:000425">
    <property type="entry name" value="Probable ABC transporter, ATP-binding subunit"/>
    <property type="match status" value="1"/>
</dbReference>
<evidence type="ECO:0000256" key="3">
    <source>
        <dbReference type="ARBA" id="ARBA00022496"/>
    </source>
</evidence>
<accession>A0A2X4RCP4</accession>
<dbReference type="InterPro" id="IPR003593">
    <property type="entry name" value="AAA+_ATPase"/>
</dbReference>
<evidence type="ECO:0000256" key="4">
    <source>
        <dbReference type="ARBA" id="ARBA00022741"/>
    </source>
</evidence>
<evidence type="ECO:0000313" key="14">
    <source>
        <dbReference type="Proteomes" id="UP000594905"/>
    </source>
</evidence>
<keyword evidence="14" id="KW-1185">Reference proteome</keyword>
<dbReference type="KEGG" id="cmin:NCTC10288_01039"/>
<evidence type="ECO:0000256" key="5">
    <source>
        <dbReference type="ARBA" id="ARBA00022840"/>
    </source>
</evidence>
<evidence type="ECO:0000313" key="12">
    <source>
        <dbReference type="EMBL" id="SQH99749.1"/>
    </source>
</evidence>
<keyword evidence="5 12" id="KW-0067">ATP-binding</keyword>
<dbReference type="EMBL" id="CP065689">
    <property type="protein sequence ID" value="QPS59082.1"/>
    <property type="molecule type" value="Genomic_DNA"/>
</dbReference>
<keyword evidence="2" id="KW-1003">Cell membrane</keyword>
<dbReference type="OrthoDB" id="4395244at2"/>
<organism evidence="12 13">
    <name type="scientific">Corynebacterium minutissimum</name>
    <dbReference type="NCBI Taxonomy" id="38301"/>
    <lineage>
        <taxon>Bacteria</taxon>
        <taxon>Bacillati</taxon>
        <taxon>Actinomycetota</taxon>
        <taxon>Actinomycetes</taxon>
        <taxon>Mycobacteriales</taxon>
        <taxon>Corynebacteriaceae</taxon>
        <taxon>Corynebacterium</taxon>
    </lineage>
</organism>
<evidence type="ECO:0000259" key="10">
    <source>
        <dbReference type="PROSITE" id="PS50893"/>
    </source>
</evidence>
<dbReference type="GO" id="GO:0015418">
    <property type="term" value="F:ABC-type quaternary ammonium compound transporting activity"/>
    <property type="evidence" value="ECO:0007669"/>
    <property type="project" value="UniProtKB-EC"/>
</dbReference>
<dbReference type="GO" id="GO:0043190">
    <property type="term" value="C:ATP-binding cassette (ABC) transporter complex"/>
    <property type="evidence" value="ECO:0007669"/>
    <property type="project" value="InterPro"/>
</dbReference>
<dbReference type="GO" id="GO:0016887">
    <property type="term" value="F:ATP hydrolysis activity"/>
    <property type="evidence" value="ECO:0007669"/>
    <property type="project" value="InterPro"/>
</dbReference>
<dbReference type="GO" id="GO:0015408">
    <property type="term" value="F:ABC-type ferric iron transporter activity"/>
    <property type="evidence" value="ECO:0007669"/>
    <property type="project" value="InterPro"/>
</dbReference>
<dbReference type="InterPro" id="IPR050093">
    <property type="entry name" value="ABC_SmlMolc_Importer"/>
</dbReference>
<dbReference type="PANTHER" id="PTHR42781:SF4">
    <property type="entry name" value="SPERMIDINE_PUTRESCINE IMPORT ATP-BINDING PROTEIN POTA"/>
    <property type="match status" value="1"/>
</dbReference>
<keyword evidence="12" id="KW-0378">Hydrolase</keyword>
<dbReference type="PROSITE" id="PS00211">
    <property type="entry name" value="ABC_TRANSPORTER_1"/>
    <property type="match status" value="1"/>
</dbReference>
<dbReference type="InterPro" id="IPR017871">
    <property type="entry name" value="ABC_transporter-like_CS"/>
</dbReference>
<dbReference type="InterPro" id="IPR027417">
    <property type="entry name" value="P-loop_NTPase"/>
</dbReference>
<protein>
    <recommendedName>
        <fullName evidence="9">ABC-type quaternary amine transporter</fullName>
        <ecNumber evidence="9">7.6.2.9</ecNumber>
    </recommendedName>
</protein>
<evidence type="ECO:0000256" key="6">
    <source>
        <dbReference type="ARBA" id="ARBA00023004"/>
    </source>
</evidence>
<keyword evidence="6" id="KW-0408">Iron</keyword>
<evidence type="ECO:0000256" key="9">
    <source>
        <dbReference type="ARBA" id="ARBA00066388"/>
    </source>
</evidence>
<sequence>MTATHTDTTTVTSLALEAVNFQYPGAEKPALSDIGLRIEPGTISTLVGPSGCGKSTLLKTVGGMILPDSGRVVIGEQDVTNTPMTKRKIGWVPQQYALFEHMDVKSNVAFGLRAQKYPKPQRIERVREVLELCHMAEFADRAVDELSGGQRQRVAIARALAPYPRLLLLDEPLAALDPQLRGQLRADLRTMIRQAGVTTIMVTHDQEEALAMADHIVVMNNGGIVQSGRPNEVWAQPNSSWIASFLGHATVVPVANRLTDGRSEILPGLEVPTTGGSKSNIAVRALDFYAIDAGTADGIKGRVVDCEYHGDNYAVSVAVPHPQQNSFTLPAQSAVVREVNETVTLCASNRRNIPEVD</sequence>
<dbReference type="PANTHER" id="PTHR42781">
    <property type="entry name" value="SPERMIDINE/PUTRESCINE IMPORT ATP-BINDING PROTEIN POTA"/>
    <property type="match status" value="1"/>
</dbReference>
<reference evidence="12 13" key="1">
    <citation type="submission" date="2018-06" db="EMBL/GenBank/DDBJ databases">
        <authorList>
            <consortium name="Pathogen Informatics"/>
            <person name="Doyle S."/>
        </authorList>
    </citation>
    <scope>NUCLEOTIDE SEQUENCE [LARGE SCALE GENOMIC DNA]</scope>
    <source>
        <strain evidence="12 13">NCTC10288</strain>
    </source>
</reference>
<dbReference type="PROSITE" id="PS50893">
    <property type="entry name" value="ABC_TRANSPORTER_2"/>
    <property type="match status" value="1"/>
</dbReference>
<dbReference type="Proteomes" id="UP000249264">
    <property type="component" value="Chromosome 1"/>
</dbReference>
<dbReference type="AlphaFoldDB" id="A0A2X4RCP4"/>
<evidence type="ECO:0000256" key="1">
    <source>
        <dbReference type="ARBA" id="ARBA00022448"/>
    </source>
</evidence>
<gene>
    <name evidence="12" type="primary">susD</name>
    <name evidence="11" type="ORF">I6G51_09250</name>
    <name evidence="12" type="ORF">NCTC10288_01039</name>
</gene>
<keyword evidence="3" id="KW-0410">Iron transport</keyword>
<dbReference type="SUPFAM" id="SSF52540">
    <property type="entry name" value="P-loop containing nucleoside triphosphate hydrolases"/>
    <property type="match status" value="1"/>
</dbReference>
<reference evidence="11 14" key="2">
    <citation type="submission" date="2020-12" db="EMBL/GenBank/DDBJ databases">
        <title>FDA dAtabase for Regulatory Grade micrObial Sequences (FDA-ARGOS): Supporting development and validation of Infectious Disease Dx tests.</title>
        <authorList>
            <person name="Sproer C."/>
            <person name="Gronow S."/>
            <person name="Severitt S."/>
            <person name="Schroder I."/>
            <person name="Tallon L."/>
            <person name="Sadzewicz L."/>
            <person name="Zhao X."/>
            <person name="Boylan J."/>
            <person name="Ott S."/>
            <person name="Bowen H."/>
            <person name="Vavikolanu K."/>
            <person name="Mehta A."/>
            <person name="Aluvathingal J."/>
            <person name="Nadendla S."/>
            <person name="Lowell S."/>
            <person name="Myers T."/>
            <person name="Yan Y."/>
            <person name="Sichtig H."/>
        </authorList>
    </citation>
    <scope>NUCLEOTIDE SEQUENCE [LARGE SCALE GENOMIC DNA]</scope>
    <source>
        <strain evidence="11 14">FDAARGOS_894</strain>
    </source>
</reference>
<dbReference type="RefSeq" id="WP_052319718.1">
    <property type="nucleotide sequence ID" value="NZ_CP065689.1"/>
</dbReference>
<dbReference type="SMART" id="SM00382">
    <property type="entry name" value="AAA"/>
    <property type="match status" value="1"/>
</dbReference>
<dbReference type="InterPro" id="IPR015853">
    <property type="entry name" value="ABC_transpr_FbpC"/>
</dbReference>
<name>A0A2X4RCP4_9CORY</name>
<feature type="domain" description="ABC transporter" evidence="10">
    <location>
        <begin position="14"/>
        <end position="246"/>
    </location>
</feature>
<dbReference type="InterPro" id="IPR003439">
    <property type="entry name" value="ABC_transporter-like_ATP-bd"/>
</dbReference>
<evidence type="ECO:0000256" key="2">
    <source>
        <dbReference type="ARBA" id="ARBA00022475"/>
    </source>
</evidence>
<keyword evidence="1" id="KW-0813">Transport</keyword>
<dbReference type="Proteomes" id="UP000594905">
    <property type="component" value="Chromosome"/>
</dbReference>
<proteinExistence type="predicted"/>
<dbReference type="Pfam" id="PF00005">
    <property type="entry name" value="ABC_tran"/>
    <property type="match status" value="1"/>
</dbReference>